<evidence type="ECO:0000313" key="6">
    <source>
        <dbReference type="EMBL" id="AGB36392.1"/>
    </source>
</evidence>
<dbReference type="InterPro" id="IPR036291">
    <property type="entry name" value="NAD(P)-bd_dom_sf"/>
</dbReference>
<feature type="region of interest" description="Disordered" evidence="4">
    <location>
        <begin position="280"/>
        <end position="300"/>
    </location>
</feature>
<accession>L0JTS7</accession>
<dbReference type="OrthoDB" id="200501at2157"/>
<dbReference type="Proteomes" id="UP000010878">
    <property type="component" value="Chromosome"/>
</dbReference>
<keyword evidence="3" id="KW-0520">NAD</keyword>
<proteinExistence type="inferred from homology"/>
<evidence type="ECO:0000256" key="4">
    <source>
        <dbReference type="SAM" id="MobiDB-lite"/>
    </source>
</evidence>
<sequence>MHVVVTGATGGIGSWIVDGLASAGHEVVGVDLERPPGKREHATFLAGDLTDQGVARELLRDPDPDAVVHCAGIPAMGIRAGGETFETNVLSTYHVLEAAGRTNAEVIWTSSESTYGMPFAATPSLPDYLPIDEAHPQRPEDPYGTSKLVGEVIAERTVRVFDVPVTSLRPAWVSYPGSQQLARVREAFDPETTAPGDQGSGNFWSYVDVRDLVSLVDAALTADREGHEAYLAVAAENYLGRPTAAAIEDVYDDLPPNCTLEGEDAAFATTKARAELGWEPEHTWREAEQEEPTTPSFLEG</sequence>
<organism evidence="6 7">
    <name type="scientific">Natronococcus occultus SP4</name>
    <dbReference type="NCBI Taxonomy" id="694430"/>
    <lineage>
        <taxon>Archaea</taxon>
        <taxon>Methanobacteriati</taxon>
        <taxon>Methanobacteriota</taxon>
        <taxon>Stenosarchaea group</taxon>
        <taxon>Halobacteria</taxon>
        <taxon>Halobacteriales</taxon>
        <taxon>Natrialbaceae</taxon>
        <taxon>Natronococcus</taxon>
    </lineage>
</organism>
<dbReference type="Gene3D" id="3.40.50.720">
    <property type="entry name" value="NAD(P)-binding Rossmann-like Domain"/>
    <property type="match status" value="1"/>
</dbReference>
<protein>
    <submittedName>
        <fullName evidence="6">Nucleoside-diphosphate-sugar epimerase</fullName>
    </submittedName>
</protein>
<name>L0JTS7_9EURY</name>
<dbReference type="CDD" id="cd08946">
    <property type="entry name" value="SDR_e"/>
    <property type="match status" value="1"/>
</dbReference>
<dbReference type="GO" id="GO:0016491">
    <property type="term" value="F:oxidoreductase activity"/>
    <property type="evidence" value="ECO:0007669"/>
    <property type="project" value="UniProtKB-KW"/>
</dbReference>
<dbReference type="PANTHER" id="PTHR43103">
    <property type="entry name" value="NUCLEOSIDE-DIPHOSPHATE-SUGAR EPIMERASE"/>
    <property type="match status" value="1"/>
</dbReference>
<keyword evidence="2" id="KW-0560">Oxidoreductase</keyword>
<dbReference type="HOGENOM" id="CLU_053163_2_0_2"/>
<dbReference type="STRING" id="694430.Natoc_0530"/>
<feature type="domain" description="NAD-dependent epimerase/dehydratase" evidence="5">
    <location>
        <begin position="3"/>
        <end position="226"/>
    </location>
</feature>
<dbReference type="PANTHER" id="PTHR43103:SF5">
    <property type="entry name" value="4-EPIMERASE, PUTATIVE (AFU_ORTHOLOGUE AFUA_7G00360)-RELATED"/>
    <property type="match status" value="1"/>
</dbReference>
<evidence type="ECO:0000313" key="7">
    <source>
        <dbReference type="Proteomes" id="UP000010878"/>
    </source>
</evidence>
<dbReference type="EMBL" id="CP003929">
    <property type="protein sequence ID" value="AGB36392.1"/>
    <property type="molecule type" value="Genomic_DNA"/>
</dbReference>
<reference evidence="6 7" key="1">
    <citation type="submission" date="2012-11" db="EMBL/GenBank/DDBJ databases">
        <title>FINISHED of Natronococcus occultus SP4, DSM 3396.</title>
        <authorList>
            <consortium name="DOE Joint Genome Institute"/>
            <person name="Eisen J."/>
            <person name="Huntemann M."/>
            <person name="Wei C.-L."/>
            <person name="Han J."/>
            <person name="Detter J.C."/>
            <person name="Han C."/>
            <person name="Tapia R."/>
            <person name="Chen A."/>
            <person name="Kyrpides N."/>
            <person name="Mavromatis K."/>
            <person name="Markowitz V."/>
            <person name="Szeto E."/>
            <person name="Ivanova N."/>
            <person name="Mikhailova N."/>
            <person name="Ovchinnikova G."/>
            <person name="Pagani I."/>
            <person name="Pati A."/>
            <person name="Goodwin L."/>
            <person name="Nordberg H.P."/>
            <person name="Cantor M.N."/>
            <person name="Hua S.X."/>
            <person name="Woyke T."/>
            <person name="Eisen J."/>
            <person name="Klenk H.-P."/>
            <person name="Klenk H.-P."/>
        </authorList>
    </citation>
    <scope>NUCLEOTIDE SEQUENCE [LARGE SCALE GENOMIC DNA]</scope>
    <source>
        <strain evidence="6 7">SP4</strain>
    </source>
</reference>
<evidence type="ECO:0000256" key="2">
    <source>
        <dbReference type="ARBA" id="ARBA00023002"/>
    </source>
</evidence>
<comment type="similarity">
    <text evidence="1">Belongs to the NAD(P)-dependent epimerase/dehydratase family.</text>
</comment>
<evidence type="ECO:0000256" key="1">
    <source>
        <dbReference type="ARBA" id="ARBA00007637"/>
    </source>
</evidence>
<dbReference type="eggNOG" id="arCOG01369">
    <property type="taxonomic scope" value="Archaea"/>
</dbReference>
<dbReference type="Pfam" id="PF01370">
    <property type="entry name" value="Epimerase"/>
    <property type="match status" value="1"/>
</dbReference>
<gene>
    <name evidence="6" type="ORF">Natoc_0530</name>
</gene>
<dbReference type="InterPro" id="IPR001509">
    <property type="entry name" value="Epimerase_deHydtase"/>
</dbReference>
<dbReference type="SUPFAM" id="SSF51735">
    <property type="entry name" value="NAD(P)-binding Rossmann-fold domains"/>
    <property type="match status" value="1"/>
</dbReference>
<dbReference type="RefSeq" id="WP_015319847.1">
    <property type="nucleotide sequence ID" value="NC_019974.1"/>
</dbReference>
<dbReference type="AlphaFoldDB" id="L0JTS7"/>
<dbReference type="GeneID" id="14405558"/>
<evidence type="ECO:0000256" key="3">
    <source>
        <dbReference type="ARBA" id="ARBA00023027"/>
    </source>
</evidence>
<keyword evidence="7" id="KW-1185">Reference proteome</keyword>
<dbReference type="KEGG" id="nou:Natoc_0530"/>
<evidence type="ECO:0000259" key="5">
    <source>
        <dbReference type="Pfam" id="PF01370"/>
    </source>
</evidence>